<dbReference type="SUPFAM" id="SSF56601">
    <property type="entry name" value="beta-lactamase/transpeptidase-like"/>
    <property type="match status" value="1"/>
</dbReference>
<name>A0A5B9W2W9_9BACT</name>
<feature type="signal peptide" evidence="2">
    <location>
        <begin position="1"/>
        <end position="31"/>
    </location>
</feature>
<feature type="region of interest" description="Disordered" evidence="1">
    <location>
        <begin position="377"/>
        <end position="396"/>
    </location>
</feature>
<gene>
    <name evidence="4" type="primary">estB_4</name>
    <name evidence="4" type="ORF">OJF2_31300</name>
</gene>
<dbReference type="PANTHER" id="PTHR43283">
    <property type="entry name" value="BETA-LACTAMASE-RELATED"/>
    <property type="match status" value="1"/>
</dbReference>
<evidence type="ECO:0000256" key="1">
    <source>
        <dbReference type="SAM" id="MobiDB-lite"/>
    </source>
</evidence>
<dbReference type="AlphaFoldDB" id="A0A5B9W2W9"/>
<reference evidence="4 5" key="1">
    <citation type="submission" date="2019-08" db="EMBL/GenBank/DDBJ databases">
        <title>Deep-cultivation of Planctomycetes and their phenomic and genomic characterization uncovers novel biology.</title>
        <authorList>
            <person name="Wiegand S."/>
            <person name="Jogler M."/>
            <person name="Boedeker C."/>
            <person name="Pinto D."/>
            <person name="Vollmers J."/>
            <person name="Rivas-Marin E."/>
            <person name="Kohn T."/>
            <person name="Peeters S.H."/>
            <person name="Heuer A."/>
            <person name="Rast P."/>
            <person name="Oberbeckmann S."/>
            <person name="Bunk B."/>
            <person name="Jeske O."/>
            <person name="Meyerdierks A."/>
            <person name="Storesund J.E."/>
            <person name="Kallscheuer N."/>
            <person name="Luecker S."/>
            <person name="Lage O.M."/>
            <person name="Pohl T."/>
            <person name="Merkel B.J."/>
            <person name="Hornburger P."/>
            <person name="Mueller R.-W."/>
            <person name="Bruemmer F."/>
            <person name="Labrenz M."/>
            <person name="Spormann A.M."/>
            <person name="Op den Camp H."/>
            <person name="Overmann J."/>
            <person name="Amann R."/>
            <person name="Jetten M.S.M."/>
            <person name="Mascher T."/>
            <person name="Medema M.H."/>
            <person name="Devos D.P."/>
            <person name="Kaster A.-K."/>
            <person name="Ovreas L."/>
            <person name="Rohde M."/>
            <person name="Galperin M.Y."/>
            <person name="Jogler C."/>
        </authorList>
    </citation>
    <scope>NUCLEOTIDE SEQUENCE [LARGE SCALE GENOMIC DNA]</scope>
    <source>
        <strain evidence="4 5">OJF2</strain>
    </source>
</reference>
<proteinExistence type="predicted"/>
<keyword evidence="2" id="KW-0732">Signal</keyword>
<evidence type="ECO:0000313" key="4">
    <source>
        <dbReference type="EMBL" id="QEH34589.1"/>
    </source>
</evidence>
<dbReference type="EMBL" id="CP042997">
    <property type="protein sequence ID" value="QEH34589.1"/>
    <property type="molecule type" value="Genomic_DNA"/>
</dbReference>
<dbReference type="Gene3D" id="3.40.710.10">
    <property type="entry name" value="DD-peptidase/beta-lactamase superfamily"/>
    <property type="match status" value="1"/>
</dbReference>
<keyword evidence="4" id="KW-0378">Hydrolase</keyword>
<dbReference type="InterPro" id="IPR012338">
    <property type="entry name" value="Beta-lactam/transpept-like"/>
</dbReference>
<keyword evidence="5" id="KW-1185">Reference proteome</keyword>
<accession>A0A5B9W2W9</accession>
<feature type="chain" id="PRO_5022950857" evidence="2">
    <location>
        <begin position="32"/>
        <end position="396"/>
    </location>
</feature>
<dbReference type="RefSeq" id="WP_210420537.1">
    <property type="nucleotide sequence ID" value="NZ_CP042997.1"/>
</dbReference>
<sequence length="396" mass="42628" precursor="true">MCDASRASRRIVTLSMAVAVISLASARGAGAQESAPASKTIAAAVRPYVERHALAGAVTLVADKDRVLSVDAVGYADISGGKPMKADALFWIASQSKPITATAFMMLVDEGKVKLDDPVAKYLPEFRQLWVAAEKDDSHILLTRPAHPITIREILSHTSGLPFASAAEQPTLDLLPLRVGALTYAMTPLQSQPGTRYSYSNAGINTAGRIIEVVSGMPYEEFLAKRLFEPLGMRDTTFRPSGPQLDRLAKPYKPDAAKTGLEETTVTQLRYPLDDPKRQPMPAGGLFSTAHDLSRFCRMVLNGGELDGRRYLSRGSVAAMTTKQTPEPLKEGYGLGWSTDGKTFGHGGAYATNMTIGTRTGLITIWLVQHAGFPGDGEKSQGAFQQAAEKEFGTRP</sequence>
<dbReference type="GO" id="GO:0016787">
    <property type="term" value="F:hydrolase activity"/>
    <property type="evidence" value="ECO:0007669"/>
    <property type="project" value="UniProtKB-KW"/>
</dbReference>
<dbReference type="KEGG" id="agv:OJF2_31300"/>
<dbReference type="Proteomes" id="UP000324233">
    <property type="component" value="Chromosome"/>
</dbReference>
<evidence type="ECO:0000259" key="3">
    <source>
        <dbReference type="Pfam" id="PF00144"/>
    </source>
</evidence>
<organism evidence="4 5">
    <name type="scientific">Aquisphaera giovannonii</name>
    <dbReference type="NCBI Taxonomy" id="406548"/>
    <lineage>
        <taxon>Bacteria</taxon>
        <taxon>Pseudomonadati</taxon>
        <taxon>Planctomycetota</taxon>
        <taxon>Planctomycetia</taxon>
        <taxon>Isosphaerales</taxon>
        <taxon>Isosphaeraceae</taxon>
        <taxon>Aquisphaera</taxon>
    </lineage>
</organism>
<dbReference type="InterPro" id="IPR001466">
    <property type="entry name" value="Beta-lactam-related"/>
</dbReference>
<dbReference type="InterPro" id="IPR050789">
    <property type="entry name" value="Diverse_Enzym_Activities"/>
</dbReference>
<evidence type="ECO:0000256" key="2">
    <source>
        <dbReference type="SAM" id="SignalP"/>
    </source>
</evidence>
<feature type="domain" description="Beta-lactamase-related" evidence="3">
    <location>
        <begin position="42"/>
        <end position="377"/>
    </location>
</feature>
<evidence type="ECO:0000313" key="5">
    <source>
        <dbReference type="Proteomes" id="UP000324233"/>
    </source>
</evidence>
<dbReference type="EC" id="3.1.1.-" evidence="4"/>
<dbReference type="Pfam" id="PF00144">
    <property type="entry name" value="Beta-lactamase"/>
    <property type="match status" value="1"/>
</dbReference>
<dbReference type="PANTHER" id="PTHR43283:SF3">
    <property type="entry name" value="BETA-LACTAMASE FAMILY PROTEIN (AFU_ORTHOLOGUE AFUA_5G07500)"/>
    <property type="match status" value="1"/>
</dbReference>
<protein>
    <submittedName>
        <fullName evidence="4">Esterase EstB</fullName>
        <ecNumber evidence="4">3.1.1.-</ecNumber>
    </submittedName>
</protein>